<dbReference type="InterPro" id="IPR002156">
    <property type="entry name" value="RNaseH_domain"/>
</dbReference>
<dbReference type="GO" id="GO:0003676">
    <property type="term" value="F:nucleic acid binding"/>
    <property type="evidence" value="ECO:0007669"/>
    <property type="project" value="InterPro"/>
</dbReference>
<evidence type="ECO:0000259" key="1">
    <source>
        <dbReference type="PROSITE" id="PS50879"/>
    </source>
</evidence>
<organism evidence="2 3">
    <name type="scientific">Rhizophagus irregularis (strain DAOM 181602 / DAOM 197198 / MUCL 43194)</name>
    <name type="common">Arbuscular mycorrhizal fungus</name>
    <name type="synonym">Glomus intraradices</name>
    <dbReference type="NCBI Taxonomy" id="747089"/>
    <lineage>
        <taxon>Eukaryota</taxon>
        <taxon>Fungi</taxon>
        <taxon>Fungi incertae sedis</taxon>
        <taxon>Mucoromycota</taxon>
        <taxon>Glomeromycotina</taxon>
        <taxon>Glomeromycetes</taxon>
        <taxon>Glomerales</taxon>
        <taxon>Glomeraceae</taxon>
        <taxon>Rhizophagus</taxon>
    </lineage>
</organism>
<evidence type="ECO:0000313" key="2">
    <source>
        <dbReference type="EMBL" id="POG62012.1"/>
    </source>
</evidence>
<dbReference type="VEuPathDB" id="FungiDB:RhiirFUN_010382"/>
<dbReference type="InterPro" id="IPR036397">
    <property type="entry name" value="RNaseH_sf"/>
</dbReference>
<feature type="non-terminal residue" evidence="2">
    <location>
        <position position="1"/>
    </location>
</feature>
<keyword evidence="3" id="KW-1185">Reference proteome</keyword>
<dbReference type="Proteomes" id="UP000018888">
    <property type="component" value="Unassembled WGS sequence"/>
</dbReference>
<dbReference type="AlphaFoldDB" id="A0A2P4P9E0"/>
<name>A0A2P4P9E0_RHIID</name>
<accession>A0A2P4P9E0</accession>
<reference evidence="2 3" key="2">
    <citation type="journal article" date="2018" name="New Phytol.">
        <title>High intraspecific genome diversity in the model arbuscular mycorrhizal symbiont Rhizophagus irregularis.</title>
        <authorList>
            <person name="Chen E.C.H."/>
            <person name="Morin E."/>
            <person name="Beaudet D."/>
            <person name="Noel J."/>
            <person name="Yildirir G."/>
            <person name="Ndikumana S."/>
            <person name="Charron P."/>
            <person name="St-Onge C."/>
            <person name="Giorgi J."/>
            <person name="Kruger M."/>
            <person name="Marton T."/>
            <person name="Ropars J."/>
            <person name="Grigoriev I.V."/>
            <person name="Hainaut M."/>
            <person name="Henrissat B."/>
            <person name="Roux C."/>
            <person name="Martin F."/>
            <person name="Corradi N."/>
        </authorList>
    </citation>
    <scope>NUCLEOTIDE SEQUENCE [LARGE SCALE GENOMIC DNA]</scope>
    <source>
        <strain evidence="2 3">DAOM 197198</strain>
    </source>
</reference>
<dbReference type="GO" id="GO:0004523">
    <property type="term" value="F:RNA-DNA hybrid ribonuclease activity"/>
    <property type="evidence" value="ECO:0007669"/>
    <property type="project" value="InterPro"/>
</dbReference>
<gene>
    <name evidence="2" type="ORF">GLOIN_2v1785823</name>
</gene>
<dbReference type="SUPFAM" id="SSF53098">
    <property type="entry name" value="Ribonuclease H-like"/>
    <property type="match status" value="1"/>
</dbReference>
<protein>
    <recommendedName>
        <fullName evidence="1">RNase H type-1 domain-containing protein</fullName>
    </recommendedName>
</protein>
<dbReference type="EMBL" id="AUPC02000316">
    <property type="protein sequence ID" value="POG62012.1"/>
    <property type="molecule type" value="Genomic_DNA"/>
</dbReference>
<dbReference type="PROSITE" id="PS50879">
    <property type="entry name" value="RNASE_H_1"/>
    <property type="match status" value="1"/>
</dbReference>
<comment type="caution">
    <text evidence="2">The sequence shown here is derived from an EMBL/GenBank/DDBJ whole genome shotgun (WGS) entry which is preliminary data.</text>
</comment>
<dbReference type="InterPro" id="IPR012337">
    <property type="entry name" value="RNaseH-like_sf"/>
</dbReference>
<evidence type="ECO:0000313" key="3">
    <source>
        <dbReference type="Proteomes" id="UP000018888"/>
    </source>
</evidence>
<reference evidence="2 3" key="1">
    <citation type="journal article" date="2013" name="Proc. Natl. Acad. Sci. U.S.A.">
        <title>Genome of an arbuscular mycorrhizal fungus provides insight into the oldest plant symbiosis.</title>
        <authorList>
            <person name="Tisserant E."/>
            <person name="Malbreil M."/>
            <person name="Kuo A."/>
            <person name="Kohler A."/>
            <person name="Symeonidi A."/>
            <person name="Balestrini R."/>
            <person name="Charron P."/>
            <person name="Duensing N."/>
            <person name="Frei Dit Frey N."/>
            <person name="Gianinazzi-Pearson V."/>
            <person name="Gilbert L.B."/>
            <person name="Handa Y."/>
            <person name="Herr J.R."/>
            <person name="Hijri M."/>
            <person name="Koul R."/>
            <person name="Kawaguchi M."/>
            <person name="Krajinski F."/>
            <person name="Lammers P.J."/>
            <person name="Masclaux F.G."/>
            <person name="Murat C."/>
            <person name="Morin E."/>
            <person name="Ndikumana S."/>
            <person name="Pagni M."/>
            <person name="Petitpierre D."/>
            <person name="Requena N."/>
            <person name="Rosikiewicz P."/>
            <person name="Riley R."/>
            <person name="Saito K."/>
            <person name="San Clemente H."/>
            <person name="Shapiro H."/>
            <person name="van Tuinen D."/>
            <person name="Becard G."/>
            <person name="Bonfante P."/>
            <person name="Paszkowski U."/>
            <person name="Shachar-Hill Y.Y."/>
            <person name="Tuskan G.A."/>
            <person name="Young P.W."/>
            <person name="Sanders I.R."/>
            <person name="Henrissat B."/>
            <person name="Rensing S.A."/>
            <person name="Grigoriev I.V."/>
            <person name="Corradi N."/>
            <person name="Roux C."/>
            <person name="Martin F."/>
        </authorList>
    </citation>
    <scope>NUCLEOTIDE SEQUENCE [LARGE SCALE GENOMIC DNA]</scope>
    <source>
        <strain evidence="2 3">DAOM 197198</strain>
    </source>
</reference>
<dbReference type="Gene3D" id="3.30.420.10">
    <property type="entry name" value="Ribonuclease H-like superfamily/Ribonuclease H"/>
    <property type="match status" value="1"/>
</dbReference>
<proteinExistence type="predicted"/>
<feature type="domain" description="RNase H type-1" evidence="1">
    <location>
        <begin position="111"/>
        <end position="257"/>
    </location>
</feature>
<dbReference type="VEuPathDB" id="FungiDB:RhiirFUN_014555"/>
<sequence length="1035" mass="118982">LISHWIASSVDDLLSEFTACQGCASAIPRSSTSKTLIKQCPSEGCFSYFPLSSLIRYPTKPRTYIHADTRSISLSASIGYAKSLLLFHLFAPVRLPHTNELVLRISDIQLPSSVFTLYIDGSFLSPPSNPVSSMAYAWTAIDPDGFILESHYNIIFSIFPSALRSEVFALLHGLDSLPRNSKITVATDCAQLLSLWSLYVDAPFIPRMLKESNHLLWSSIRTIMLQKNLDVTLIKVPTHADDLLNNHVDALAKAAHTDSHLSSCPPLDLMAPCILQFNSLPVDMNIRKFIRNIFDAKSLLTLAVLPRFNSYSSTSDIDWACTKFCLNNNKHFVSHRNGRSEFCGFRIKLLLDMLPTLTTLQRRKPHLYNPSWLCPQCNSFPETLDHLWTCPYILPEFSPLQTFKTLLLALRTTYLDNFLSASSLIPLPDSFAAEFMALNCWDCDPPSISCLRLTRGLIPISLTEFLGIYFSSPTIWSILDTPLHDFHFDLYVQIWLCRSIFFHHWELAQGITKKMKSSALGPSSILRPSSNIPLDSSTPSLATASLDSWVSWVSSSIIRGGSWISHLDFWRRLTCFSNSNLNSLMQNLIPNDNDISNLLFNNEMEYNDSNFVNEKNEYENQIVDSETKQYDNSCEAYQDFSNIIKHSDFNISDVLYFIITIKKYQNSLPLIPFNGYDIELNDRNIFSTLKLTHQVFVFQLKRTLQHIMLNPSLRDQMYFGSGIYYKIRQELWHGNIWHKSLLFGTTYIYVNNEMSILLLTIDELLLMDMKKPDNYDYCIDEIVYKSNNKWNTQLVDLCHKHPIEYIPIRDGNELPVFKFFLDIYIDKFEPFHNAYHAIGGIYLQIGNMMQVIHQKLKNHFLLKFILFDANCNDVLKPIIEDIKELENGFEMDLDNKCIWITGGLENITSDLPKGNEQAEIKNHNANHGCHIYFSGKCKGSFFGKWKMQRNSIYLIWKTKWCSASDLGYGSKYGKTAIVHRWEFEDLWIPECFLNRILKNDKFCLQVFRSMGFRVDKMVYGFSDKMVSFATSVVKL</sequence>